<proteinExistence type="predicted"/>
<dbReference type="InterPro" id="IPR007527">
    <property type="entry name" value="Znf_SWIM"/>
</dbReference>
<evidence type="ECO:0000313" key="4">
    <source>
        <dbReference type="Proteomes" id="UP001595979"/>
    </source>
</evidence>
<accession>A0ABW1DI59</accession>
<feature type="domain" description="SWIM-type" evidence="2">
    <location>
        <begin position="53"/>
        <end position="90"/>
    </location>
</feature>
<organism evidence="3 4">
    <name type="scientific">Deinococcus petrolearius</name>
    <dbReference type="NCBI Taxonomy" id="1751295"/>
    <lineage>
        <taxon>Bacteria</taxon>
        <taxon>Thermotogati</taxon>
        <taxon>Deinococcota</taxon>
        <taxon>Deinococci</taxon>
        <taxon>Deinococcales</taxon>
        <taxon>Deinococcaceae</taxon>
        <taxon>Deinococcus</taxon>
    </lineage>
</organism>
<dbReference type="Proteomes" id="UP001595979">
    <property type="component" value="Unassembled WGS sequence"/>
</dbReference>
<evidence type="ECO:0000259" key="2">
    <source>
        <dbReference type="PROSITE" id="PS50966"/>
    </source>
</evidence>
<evidence type="ECO:0000256" key="1">
    <source>
        <dbReference type="PROSITE-ProRule" id="PRU00325"/>
    </source>
</evidence>
<sequence>MAILLTQAQAQAWTGGREWQKGQPYVGDLTGLTAQPDGEAVLLRAQAHGQDSYGVSARLRSGQVMAAACACPVGGGGHCKHVAALLARAARALGDFRALPDLGQWLSGMSAETLRAAVRTMLEREPDLIRVLLMHGPATDRGNAADDLRRRTELAFDLVNYDPEQDWEGEGPDLNDLRHLMDELEGRLRRAGDLTPEEQAEVVDACAAFLEGCAELDDEDYDLGLDELISPARTGLLRLLGLSLSPELREVALDTLHESVADLGWSLRELDAGDREQAGLFAALPQEDRQLTLSFLRGLISGLPAGYRRRQATTTLHHLTPPGSLGDADALALARETGQALPVIDLLLRQHRLGDALAELEQAPGPLAHAEPLFAAAGQLGALEDFARTRLGRPGARAWLYGRPRAQGQQDEAYALARAAVLDRKATPQPSRIDAGWVFSTADIGLEWLAELRAVSPDWPADREQYVQQLWKQPAMSGRLLAFLLDEGEAERAARLAQERRSELLGAPLLARLAGHLGAERAKPLYLSAVMLEVAGRNREHYARAAGFLKDASAVIGEAEARSVARLLRAEFPRLSALRDELKQAGLL</sequence>
<dbReference type="RefSeq" id="WP_380046982.1">
    <property type="nucleotide sequence ID" value="NZ_JBHSOH010000005.1"/>
</dbReference>
<gene>
    <name evidence="3" type="ORF">ACFPQ6_04970</name>
</gene>
<reference evidence="4" key="1">
    <citation type="journal article" date="2019" name="Int. J. Syst. Evol. Microbiol.">
        <title>The Global Catalogue of Microorganisms (GCM) 10K type strain sequencing project: providing services to taxonomists for standard genome sequencing and annotation.</title>
        <authorList>
            <consortium name="The Broad Institute Genomics Platform"/>
            <consortium name="The Broad Institute Genome Sequencing Center for Infectious Disease"/>
            <person name="Wu L."/>
            <person name="Ma J."/>
        </authorList>
    </citation>
    <scope>NUCLEOTIDE SEQUENCE [LARGE SCALE GENOMIC DNA]</scope>
    <source>
        <strain evidence="4">CGMCC 1.15053</strain>
    </source>
</reference>
<dbReference type="EMBL" id="JBHSOH010000005">
    <property type="protein sequence ID" value="MFC5847653.1"/>
    <property type="molecule type" value="Genomic_DNA"/>
</dbReference>
<keyword evidence="1" id="KW-0862">Zinc</keyword>
<dbReference type="PROSITE" id="PS50966">
    <property type="entry name" value="ZF_SWIM"/>
    <property type="match status" value="1"/>
</dbReference>
<evidence type="ECO:0000313" key="3">
    <source>
        <dbReference type="EMBL" id="MFC5847653.1"/>
    </source>
</evidence>
<keyword evidence="4" id="KW-1185">Reference proteome</keyword>
<comment type="caution">
    <text evidence="3">The sequence shown here is derived from an EMBL/GenBank/DDBJ whole genome shotgun (WGS) entry which is preliminary data.</text>
</comment>
<keyword evidence="1" id="KW-0863">Zinc-finger</keyword>
<keyword evidence="1" id="KW-0479">Metal-binding</keyword>
<name>A0ABW1DI59_9DEIO</name>
<protein>
    <submittedName>
        <fullName evidence="3">SWIM zinc finger domain-containing protein</fullName>
    </submittedName>
</protein>